<evidence type="ECO:0000313" key="3">
    <source>
        <dbReference type="Proteomes" id="UP000243525"/>
    </source>
</evidence>
<protein>
    <submittedName>
        <fullName evidence="2">Uncharacterized protein DUF4861</fullName>
    </submittedName>
</protein>
<dbReference type="OrthoDB" id="846806at2"/>
<proteinExistence type="predicted"/>
<dbReference type="Pfam" id="PF16153">
    <property type="entry name" value="DUF4861"/>
    <property type="match status" value="1"/>
</dbReference>
<feature type="chain" id="PRO_5015637380" evidence="1">
    <location>
        <begin position="25"/>
        <end position="429"/>
    </location>
</feature>
<evidence type="ECO:0000313" key="2">
    <source>
        <dbReference type="EMBL" id="PTN10524.1"/>
    </source>
</evidence>
<feature type="signal peptide" evidence="1">
    <location>
        <begin position="1"/>
        <end position="24"/>
    </location>
</feature>
<sequence>MKQKPALRTIAAASCLLAFTQCQTAPKTSKITLSNSTNLALTDKAISIDRQQLPNIPEGENYPLITNSTGDTIPSQLNDLDGDKSWDELFFVSNLDAKASKTYSLQWVEKRAEYTPRTSARFGKRSSADSPVEPATSELLPANEIHRALGYQRYQTDGPSWENDKIGFRHYLDGRNSKDLFGKKASYMSPENVGINAQGAVEDNYHVMADWGRDILAVGNSVGIGGYALMAGDSLMRLGVTTNDSLNNVETTKFAITNEGPVKSTLSYRYENWHPAGRSYQVDETTAIWPGMYAYQNTVKFSGLQGDETLVVGLVNINNQNPMEEIAVNDDWMVLLTHDMQTYNRGWWLGLAIIVPRALYEGYTEAPQTGKLTNSFLAKLKVENDMPVTYYAAAGWELSDDRFKSHDYWKSYVENLVQQLSAKVDVSIQ</sequence>
<dbReference type="Proteomes" id="UP000243525">
    <property type="component" value="Unassembled WGS sequence"/>
</dbReference>
<comment type="caution">
    <text evidence="2">The sequence shown here is derived from an EMBL/GenBank/DDBJ whole genome shotgun (WGS) entry which is preliminary data.</text>
</comment>
<gene>
    <name evidence="2" type="ORF">C8N47_101173</name>
</gene>
<accession>A0A2T5C6E5</accession>
<reference evidence="2 3" key="1">
    <citation type="submission" date="2018-04" db="EMBL/GenBank/DDBJ databases">
        <title>Genomic Encyclopedia of Archaeal and Bacterial Type Strains, Phase II (KMG-II): from individual species to whole genera.</title>
        <authorList>
            <person name="Goeker M."/>
        </authorList>
    </citation>
    <scope>NUCLEOTIDE SEQUENCE [LARGE SCALE GENOMIC DNA]</scope>
    <source>
        <strain evidence="2 3">DSM 28823</strain>
    </source>
</reference>
<dbReference type="InterPro" id="IPR032342">
    <property type="entry name" value="DUF4861"/>
</dbReference>
<dbReference type="RefSeq" id="WP_107820626.1">
    <property type="nucleotide sequence ID" value="NZ_OY782574.1"/>
</dbReference>
<keyword evidence="1" id="KW-0732">Signal</keyword>
<dbReference type="EMBL" id="QAAD01000001">
    <property type="protein sequence ID" value="PTN10524.1"/>
    <property type="molecule type" value="Genomic_DNA"/>
</dbReference>
<keyword evidence="3" id="KW-1185">Reference proteome</keyword>
<dbReference type="AlphaFoldDB" id="A0A2T5C6E5"/>
<evidence type="ECO:0000256" key="1">
    <source>
        <dbReference type="SAM" id="SignalP"/>
    </source>
</evidence>
<organism evidence="2 3">
    <name type="scientific">Mangrovibacterium marinum</name>
    <dbReference type="NCBI Taxonomy" id="1639118"/>
    <lineage>
        <taxon>Bacteria</taxon>
        <taxon>Pseudomonadati</taxon>
        <taxon>Bacteroidota</taxon>
        <taxon>Bacteroidia</taxon>
        <taxon>Marinilabiliales</taxon>
        <taxon>Prolixibacteraceae</taxon>
        <taxon>Mangrovibacterium</taxon>
    </lineage>
</organism>
<name>A0A2T5C6E5_9BACT</name>